<name>A0ABQ8FQF7_9PEZI</name>
<evidence type="ECO:0000313" key="2">
    <source>
        <dbReference type="Proteomes" id="UP000774617"/>
    </source>
</evidence>
<reference evidence="1 2" key="1">
    <citation type="journal article" date="2021" name="Nat. Commun.">
        <title>Genetic determinants of endophytism in the Arabidopsis root mycobiome.</title>
        <authorList>
            <person name="Mesny F."/>
            <person name="Miyauchi S."/>
            <person name="Thiergart T."/>
            <person name="Pickel B."/>
            <person name="Atanasova L."/>
            <person name="Karlsson M."/>
            <person name="Huettel B."/>
            <person name="Barry K.W."/>
            <person name="Haridas S."/>
            <person name="Chen C."/>
            <person name="Bauer D."/>
            <person name="Andreopoulos W."/>
            <person name="Pangilinan J."/>
            <person name="LaButti K."/>
            <person name="Riley R."/>
            <person name="Lipzen A."/>
            <person name="Clum A."/>
            <person name="Drula E."/>
            <person name="Henrissat B."/>
            <person name="Kohler A."/>
            <person name="Grigoriev I.V."/>
            <person name="Martin F.M."/>
            <person name="Hacquard S."/>
        </authorList>
    </citation>
    <scope>NUCLEOTIDE SEQUENCE [LARGE SCALE GENOMIC DNA]</scope>
    <source>
        <strain evidence="1 2">MPI-SDFR-AT-0080</strain>
    </source>
</reference>
<comment type="caution">
    <text evidence="1">The sequence shown here is derived from an EMBL/GenBank/DDBJ whole genome shotgun (WGS) entry which is preliminary data.</text>
</comment>
<dbReference type="Proteomes" id="UP000774617">
    <property type="component" value="Unassembled WGS sequence"/>
</dbReference>
<gene>
    <name evidence="1" type="ORF">B0J12DRAFT_690533</name>
</gene>
<organism evidence="1 2">
    <name type="scientific">Macrophomina phaseolina</name>
    <dbReference type="NCBI Taxonomy" id="35725"/>
    <lineage>
        <taxon>Eukaryota</taxon>
        <taxon>Fungi</taxon>
        <taxon>Dikarya</taxon>
        <taxon>Ascomycota</taxon>
        <taxon>Pezizomycotina</taxon>
        <taxon>Dothideomycetes</taxon>
        <taxon>Dothideomycetes incertae sedis</taxon>
        <taxon>Botryosphaeriales</taxon>
        <taxon>Botryosphaeriaceae</taxon>
        <taxon>Macrophomina</taxon>
    </lineage>
</organism>
<keyword evidence="2" id="KW-1185">Reference proteome</keyword>
<evidence type="ECO:0000313" key="1">
    <source>
        <dbReference type="EMBL" id="KAH7012332.1"/>
    </source>
</evidence>
<proteinExistence type="predicted"/>
<dbReference type="EMBL" id="JAGTJR010000092">
    <property type="protein sequence ID" value="KAH7012332.1"/>
    <property type="molecule type" value="Genomic_DNA"/>
</dbReference>
<feature type="non-terminal residue" evidence="1">
    <location>
        <position position="1"/>
    </location>
</feature>
<protein>
    <submittedName>
        <fullName evidence="1">Uncharacterized protein</fullName>
    </submittedName>
</protein>
<accession>A0ABQ8FQF7</accession>
<sequence>PLISRLDARLIGSLRAVEASLYFLFLELARVSVSSSRPVASGLNEFLRLSLNKVFAVGGLEALTGFVLRKRGSPTPSPHS</sequence>